<dbReference type="AlphaFoldDB" id="A0A9F3QUE1"/>
<proteinExistence type="predicted"/>
<accession>A0A9F3QUE1</accession>
<sequence length="107" mass="12395">MQTSQYMIDYLEKNTDPTPEKCPEQIFTYGAKCVQLLNKTIFQCPYGFYYESACQLGKVFPGQAILDDPFDVSMEDTVNYTELYENLTNFVSLLFLTSFLFSQNRCS</sequence>
<dbReference type="GeneID" id="107326745"/>
<name>A0A9F3QUE1_PYTBI</name>
<evidence type="ECO:0000313" key="1">
    <source>
        <dbReference type="Proteomes" id="UP000695026"/>
    </source>
</evidence>
<dbReference type="Proteomes" id="UP000695026">
    <property type="component" value="Unplaced"/>
</dbReference>
<evidence type="ECO:0000313" key="2">
    <source>
        <dbReference type="RefSeq" id="XP_015746814.2"/>
    </source>
</evidence>
<reference evidence="2" key="1">
    <citation type="submission" date="2025-08" db="UniProtKB">
        <authorList>
            <consortium name="RefSeq"/>
        </authorList>
    </citation>
    <scope>IDENTIFICATION</scope>
    <source>
        <tissue evidence="2">Liver</tissue>
    </source>
</reference>
<gene>
    <name evidence="2" type="primary">LOC107326745</name>
</gene>
<organism evidence="1 2">
    <name type="scientific">Python bivittatus</name>
    <name type="common">Burmese python</name>
    <name type="synonym">Python molurus bivittatus</name>
    <dbReference type="NCBI Taxonomy" id="176946"/>
    <lineage>
        <taxon>Eukaryota</taxon>
        <taxon>Metazoa</taxon>
        <taxon>Chordata</taxon>
        <taxon>Craniata</taxon>
        <taxon>Vertebrata</taxon>
        <taxon>Euteleostomi</taxon>
        <taxon>Lepidosauria</taxon>
        <taxon>Squamata</taxon>
        <taxon>Bifurcata</taxon>
        <taxon>Unidentata</taxon>
        <taxon>Episquamata</taxon>
        <taxon>Toxicofera</taxon>
        <taxon>Serpentes</taxon>
        <taxon>Henophidia</taxon>
        <taxon>Pythonidae</taxon>
        <taxon>Python</taxon>
    </lineage>
</organism>
<dbReference type="RefSeq" id="XP_015746814.2">
    <property type="nucleotide sequence ID" value="XM_015891328.2"/>
</dbReference>
<dbReference type="KEGG" id="pbi:107326745"/>
<keyword evidence="1" id="KW-1185">Reference proteome</keyword>
<protein>
    <submittedName>
        <fullName evidence="2">Mucin-13-like</fullName>
    </submittedName>
</protein>